<dbReference type="EMBL" id="LOJF01000001">
    <property type="protein sequence ID" value="KUH59311.1"/>
    <property type="molecule type" value="Genomic_DNA"/>
</dbReference>
<dbReference type="InterPro" id="IPR050270">
    <property type="entry name" value="DegV_domain_contain"/>
</dbReference>
<dbReference type="PANTHER" id="PTHR33434">
    <property type="entry name" value="DEGV DOMAIN-CONTAINING PROTEIN DR_1986-RELATED"/>
    <property type="match status" value="1"/>
</dbReference>
<keyword evidence="1" id="KW-0446">Lipid-binding</keyword>
<dbReference type="InterPro" id="IPR003797">
    <property type="entry name" value="DegV"/>
</dbReference>
<proteinExistence type="predicted"/>
<evidence type="ECO:0000313" key="2">
    <source>
        <dbReference type="EMBL" id="KUH59311.1"/>
    </source>
</evidence>
<organism evidence="2 3">
    <name type="scientific">Tractidigestivibacter scatoligenes</name>
    <name type="common">Olsenella scatoligenes</name>
    <dbReference type="NCBI Taxonomy" id="1299998"/>
    <lineage>
        <taxon>Bacteria</taxon>
        <taxon>Bacillati</taxon>
        <taxon>Actinomycetota</taxon>
        <taxon>Coriobacteriia</taxon>
        <taxon>Coriobacteriales</taxon>
        <taxon>Atopobiaceae</taxon>
        <taxon>Tractidigestivibacter</taxon>
    </lineage>
</organism>
<keyword evidence="3" id="KW-1185">Reference proteome</keyword>
<accession>A0A100YX52</accession>
<dbReference type="InterPro" id="IPR043168">
    <property type="entry name" value="DegV_C"/>
</dbReference>
<dbReference type="Proteomes" id="UP000054078">
    <property type="component" value="Unassembled WGS sequence"/>
</dbReference>
<dbReference type="PANTHER" id="PTHR33434:SF2">
    <property type="entry name" value="FATTY ACID-BINDING PROTEIN TM_1468"/>
    <property type="match status" value="1"/>
</dbReference>
<dbReference type="Pfam" id="PF02645">
    <property type="entry name" value="DegV"/>
    <property type="match status" value="1"/>
</dbReference>
<dbReference type="STRING" id="1299998.AUL39_03035"/>
<protein>
    <submittedName>
        <fullName evidence="2">EDD domain protein</fullName>
    </submittedName>
</protein>
<evidence type="ECO:0000313" key="3">
    <source>
        <dbReference type="Proteomes" id="UP000054078"/>
    </source>
</evidence>
<gene>
    <name evidence="2" type="ORF">AUL39_03035</name>
</gene>
<name>A0A100YX52_TRASO</name>
<sequence>MNSQRIAVITDTGTDTPAAFAYEHDVRIVPLRINFSDGSTYESGVTITPEQLVERMATEVPSTSLPSPATIRREFDRAHDDGYVAAIFVSISSGLSATCDTVRMVADQLDDFPVEVVDTKTIGVAAGLVVMEAVRMVEEGITLQHIGAMLELVAHKNSVFFSVKSLDYLRKGGRISAAVYRLGTALNIKPVITCNEEGAYVVARKARGWERSIDTEIALVEEQARKYDKVRVAICCSSACVDMFDELEERVLAQVDNAVEVIRSGISADLLVHTGPEIVGIAIQGV</sequence>
<dbReference type="AlphaFoldDB" id="A0A100YX52"/>
<dbReference type="Gene3D" id="3.40.50.10170">
    <property type="match status" value="1"/>
</dbReference>
<dbReference type="Gene3D" id="3.30.1180.10">
    <property type="match status" value="1"/>
</dbReference>
<dbReference type="NCBIfam" id="TIGR00762">
    <property type="entry name" value="DegV"/>
    <property type="match status" value="1"/>
</dbReference>
<dbReference type="RefSeq" id="WP_059053473.1">
    <property type="nucleotide sequence ID" value="NZ_LOJF01000001.1"/>
</dbReference>
<dbReference type="GO" id="GO:0008289">
    <property type="term" value="F:lipid binding"/>
    <property type="evidence" value="ECO:0007669"/>
    <property type="project" value="UniProtKB-KW"/>
</dbReference>
<dbReference type="SUPFAM" id="SSF82549">
    <property type="entry name" value="DAK1/DegV-like"/>
    <property type="match status" value="1"/>
</dbReference>
<comment type="caution">
    <text evidence="2">The sequence shown here is derived from an EMBL/GenBank/DDBJ whole genome shotgun (WGS) entry which is preliminary data.</text>
</comment>
<reference evidence="2 3" key="1">
    <citation type="submission" date="2015-12" db="EMBL/GenBank/DDBJ databases">
        <title>Draft Genome Sequence of Olsenella scatoligenes SK9K4T; a Producer of 3-Methylindole- (skatole) and 4-Methylphenol- (p-cresol) Isolated from Pig Feces.</title>
        <authorList>
            <person name="Li X."/>
            <person name="Borg B."/>
            <person name="Canibe N."/>
        </authorList>
    </citation>
    <scope>NUCLEOTIDE SEQUENCE [LARGE SCALE GENOMIC DNA]</scope>
    <source>
        <strain evidence="2 3">SK9K4</strain>
    </source>
</reference>
<dbReference type="PROSITE" id="PS51482">
    <property type="entry name" value="DEGV"/>
    <property type="match status" value="1"/>
</dbReference>
<dbReference type="OrthoDB" id="9760324at2"/>
<evidence type="ECO:0000256" key="1">
    <source>
        <dbReference type="ARBA" id="ARBA00023121"/>
    </source>
</evidence>